<dbReference type="GO" id="GO:0000976">
    <property type="term" value="F:transcription cis-regulatory region binding"/>
    <property type="evidence" value="ECO:0007669"/>
    <property type="project" value="TreeGrafter"/>
</dbReference>
<evidence type="ECO:0000256" key="3">
    <source>
        <dbReference type="ARBA" id="ARBA00023125"/>
    </source>
</evidence>
<dbReference type="AlphaFoldDB" id="A0AAC9NJE4"/>
<dbReference type="KEGG" id="vhl:BME96_01575"/>
<protein>
    <submittedName>
        <fullName evidence="6">LysR family transcriptional regulator</fullName>
    </submittedName>
</protein>
<evidence type="ECO:0000256" key="2">
    <source>
        <dbReference type="ARBA" id="ARBA00023015"/>
    </source>
</evidence>
<dbReference type="PRINTS" id="PR00039">
    <property type="entry name" value="HTHLYSR"/>
</dbReference>
<dbReference type="Pfam" id="PF03466">
    <property type="entry name" value="LysR_substrate"/>
    <property type="match status" value="1"/>
</dbReference>
<keyword evidence="3" id="KW-0238">DNA-binding</keyword>
<dbReference type="InterPro" id="IPR000847">
    <property type="entry name" value="LysR_HTH_N"/>
</dbReference>
<dbReference type="CDD" id="cd08420">
    <property type="entry name" value="PBP2_CysL_like"/>
    <property type="match status" value="1"/>
</dbReference>
<dbReference type="InterPro" id="IPR036388">
    <property type="entry name" value="WH-like_DNA-bd_sf"/>
</dbReference>
<evidence type="ECO:0000259" key="5">
    <source>
        <dbReference type="PROSITE" id="PS50931"/>
    </source>
</evidence>
<accession>A0AAC9NJE4</accession>
<proteinExistence type="inferred from homology"/>
<evidence type="ECO:0000313" key="7">
    <source>
        <dbReference type="Proteomes" id="UP000182945"/>
    </source>
</evidence>
<dbReference type="SUPFAM" id="SSF53850">
    <property type="entry name" value="Periplasmic binding protein-like II"/>
    <property type="match status" value="1"/>
</dbReference>
<keyword evidence="4" id="KW-0804">Transcription</keyword>
<dbReference type="Gene3D" id="3.40.190.10">
    <property type="entry name" value="Periplasmic binding protein-like II"/>
    <property type="match status" value="2"/>
</dbReference>
<gene>
    <name evidence="6" type="ORF">BME96_01575</name>
</gene>
<dbReference type="SUPFAM" id="SSF46785">
    <property type="entry name" value="Winged helix' DNA-binding domain"/>
    <property type="match status" value="1"/>
</dbReference>
<dbReference type="Pfam" id="PF00126">
    <property type="entry name" value="HTH_1"/>
    <property type="match status" value="1"/>
</dbReference>
<dbReference type="GO" id="GO:0003700">
    <property type="term" value="F:DNA-binding transcription factor activity"/>
    <property type="evidence" value="ECO:0007669"/>
    <property type="project" value="InterPro"/>
</dbReference>
<dbReference type="PROSITE" id="PS50931">
    <property type="entry name" value="HTH_LYSR"/>
    <property type="match status" value="1"/>
</dbReference>
<reference evidence="6 7" key="1">
    <citation type="submission" date="2016-11" db="EMBL/GenBank/DDBJ databases">
        <title>Complete genome sequencing of Virgibacillus halodenitrificans PDB-F2.</title>
        <authorList>
            <person name="Sun Z."/>
            <person name="Zhou Y."/>
            <person name="Li H."/>
        </authorList>
    </citation>
    <scope>NUCLEOTIDE SEQUENCE [LARGE SCALE GENOMIC DNA]</scope>
    <source>
        <strain evidence="6 7">PDB-F2</strain>
    </source>
</reference>
<organism evidence="6 7">
    <name type="scientific">Virgibacillus halodenitrificans</name>
    <name type="common">Bacillus halodenitrificans</name>
    <dbReference type="NCBI Taxonomy" id="1482"/>
    <lineage>
        <taxon>Bacteria</taxon>
        <taxon>Bacillati</taxon>
        <taxon>Bacillota</taxon>
        <taxon>Bacilli</taxon>
        <taxon>Bacillales</taxon>
        <taxon>Bacillaceae</taxon>
        <taxon>Virgibacillus</taxon>
    </lineage>
</organism>
<keyword evidence="2" id="KW-0805">Transcription regulation</keyword>
<dbReference type="RefSeq" id="WP_060681756.1">
    <property type="nucleotide sequence ID" value="NZ_CP017962.1"/>
</dbReference>
<dbReference type="FunFam" id="1.10.10.10:FF:000001">
    <property type="entry name" value="LysR family transcriptional regulator"/>
    <property type="match status" value="1"/>
</dbReference>
<dbReference type="EMBL" id="CP017962">
    <property type="protein sequence ID" value="APC46958.1"/>
    <property type="molecule type" value="Genomic_DNA"/>
</dbReference>
<dbReference type="Gene3D" id="1.10.10.10">
    <property type="entry name" value="Winged helix-like DNA-binding domain superfamily/Winged helix DNA-binding domain"/>
    <property type="match status" value="1"/>
</dbReference>
<dbReference type="InterPro" id="IPR036390">
    <property type="entry name" value="WH_DNA-bd_sf"/>
</dbReference>
<evidence type="ECO:0000313" key="6">
    <source>
        <dbReference type="EMBL" id="APC46958.1"/>
    </source>
</evidence>
<evidence type="ECO:0000256" key="4">
    <source>
        <dbReference type="ARBA" id="ARBA00023163"/>
    </source>
</evidence>
<evidence type="ECO:0000256" key="1">
    <source>
        <dbReference type="ARBA" id="ARBA00009437"/>
    </source>
</evidence>
<dbReference type="PANTHER" id="PTHR30126:SF39">
    <property type="entry name" value="HTH-TYPE TRANSCRIPTIONAL REGULATOR CYSL"/>
    <property type="match status" value="1"/>
</dbReference>
<dbReference type="Proteomes" id="UP000182945">
    <property type="component" value="Chromosome"/>
</dbReference>
<dbReference type="PANTHER" id="PTHR30126">
    <property type="entry name" value="HTH-TYPE TRANSCRIPTIONAL REGULATOR"/>
    <property type="match status" value="1"/>
</dbReference>
<name>A0AAC9NJE4_VIRHA</name>
<comment type="similarity">
    <text evidence="1">Belongs to the LysR transcriptional regulatory family.</text>
</comment>
<dbReference type="InterPro" id="IPR005119">
    <property type="entry name" value="LysR_subst-bd"/>
</dbReference>
<feature type="domain" description="HTH lysR-type" evidence="5">
    <location>
        <begin position="1"/>
        <end position="57"/>
    </location>
</feature>
<sequence length="297" mass="33814">MDQHLKIFLTVAEMQNFSRAAEEHHMTQPAVSQYIRTFEEMIGTRLLERNNKYVRLNKAGEIVYHHGKEILGLYTKMQNLVDDLTNKASGRLYIGASYTFGEYVLPRIISNLQDIYPDIHPEITIGNTTKISDLVATNQLDVGIVEGQFIDKKLIAEELAEDAMVVVASVNHPLAKKKGEIVRADLQRETWVVREEGSGTREATEKVFRQFHLSPEKLMNFSSTQLIKESVEVGLGISLLSQWTIQKELKNDDLKILDVAGLPLQRKFSIVTNSRFQTKALEVFLSILRKNKLLMTL</sequence>
<dbReference type="GeneID" id="71513067"/>